<dbReference type="PANTHER" id="PTHR33667">
    <property type="entry name" value="SI:DKEY-57N24.6"/>
    <property type="match status" value="1"/>
</dbReference>
<evidence type="ECO:0000313" key="3">
    <source>
        <dbReference type="EMBL" id="GCC21833.1"/>
    </source>
</evidence>
<dbReference type="AlphaFoldDB" id="A0A401RUN1"/>
<feature type="compositionally biased region" description="Gly residues" evidence="1">
    <location>
        <begin position="1"/>
        <end position="10"/>
    </location>
</feature>
<accession>A0A401RUN1</accession>
<dbReference type="OMA" id="ANILDCF"/>
<evidence type="ECO:0000259" key="2">
    <source>
        <dbReference type="Pfam" id="PF15084"/>
    </source>
</evidence>
<protein>
    <recommendedName>
        <fullName evidence="2">DUF4550 domain-containing protein</fullName>
    </recommendedName>
</protein>
<feature type="region of interest" description="Disordered" evidence="1">
    <location>
        <begin position="1"/>
        <end position="84"/>
    </location>
</feature>
<evidence type="ECO:0000256" key="1">
    <source>
        <dbReference type="SAM" id="MobiDB-lite"/>
    </source>
</evidence>
<dbReference type="EMBL" id="BEZZ01000003">
    <property type="protein sequence ID" value="GCC21833.1"/>
    <property type="molecule type" value="Genomic_DNA"/>
</dbReference>
<dbReference type="Pfam" id="PF15084">
    <property type="entry name" value="DUF4550"/>
    <property type="match status" value="1"/>
</dbReference>
<dbReference type="InterPro" id="IPR027876">
    <property type="entry name" value="DUF4550"/>
</dbReference>
<comment type="caution">
    <text evidence="3">The sequence shown here is derived from an EMBL/GenBank/DDBJ whole genome shotgun (WGS) entry which is preliminary data.</text>
</comment>
<evidence type="ECO:0000313" key="4">
    <source>
        <dbReference type="Proteomes" id="UP000287033"/>
    </source>
</evidence>
<dbReference type="OrthoDB" id="188352at2759"/>
<organism evidence="3 4">
    <name type="scientific">Chiloscyllium punctatum</name>
    <name type="common">Brownbanded bambooshark</name>
    <name type="synonym">Hemiscyllium punctatum</name>
    <dbReference type="NCBI Taxonomy" id="137246"/>
    <lineage>
        <taxon>Eukaryota</taxon>
        <taxon>Metazoa</taxon>
        <taxon>Chordata</taxon>
        <taxon>Craniata</taxon>
        <taxon>Vertebrata</taxon>
        <taxon>Chondrichthyes</taxon>
        <taxon>Elasmobranchii</taxon>
        <taxon>Galeomorphii</taxon>
        <taxon>Galeoidea</taxon>
        <taxon>Orectolobiformes</taxon>
        <taxon>Hemiscylliidae</taxon>
        <taxon>Chiloscyllium</taxon>
    </lineage>
</organism>
<feature type="compositionally biased region" description="Polar residues" evidence="1">
    <location>
        <begin position="11"/>
        <end position="24"/>
    </location>
</feature>
<name>A0A401RUN1_CHIPU</name>
<dbReference type="Proteomes" id="UP000287033">
    <property type="component" value="Unassembled WGS sequence"/>
</dbReference>
<proteinExistence type="predicted"/>
<sequence>MVVLAGGGEQGTPSHSQRFKSNSEGLGLNSPVLRMEMQSPGGAHSDDSDEAVDDLLNTEHDSDAPTVDGDLVSRVSDTGERTPELDLSEVASSEDFGQTALPRSTELSMALAEAQGSSHDKKYPVASPLVKFTVTLTLAIPEGFEGGRRKSLKKSKSMRSLEATKPLKYYHIEWTLLPNGEVTKLDIVTFATAAKAYVGNDSQVLKSWYDGEQMWLVFSHSVELPVTKEILLKLSSYVMTLHIWDSKDRVSSKAKFDRPKALRLFMESKNMDEEKHLVQEQLKLLKDSPLLTTYKETHDIHPEDLSEKLGEGPVTSSDQANLEHLESAGHVQEQQSEEEPCAHLRQNKLMKKKKTLTSSAKGVSLKTETEDVIAAESKTKSKSKILHEAPKKPSQKKKMLEKYTSIKLDMRLLLAGHKSVTNKIDDRMPGIRDAIFTVSVDNSLMSEEMERELNPMVIRIISASSMPSTPVPIHVLEEKCGPVYCQYQFYDMPCHRTKARGHGSEISFKDVNVILTGTIKPDKLKEYLLGPPLEIEIHDRDRRLVLQSEPPALFGTEAEDIKLSNVSLASSKRTVHDPFTTTNKSWDPYGIAKLAFSDLVYGEKCLNLAVSIQNSTTPDPTGYKTDGLDGRIVNVSGAIDVPDECPLPKGDYLESNSVLNIRIELAYPLMRTTDVPLETGECQFGRIIYIFDYKNTKFLNELLGTINSVNSAALCLDSFSNDGSEAADTVLKVEPELKESSIQDILTGFHLMDGKMHLFVLEGLRNEGLRKLWKNVPIRSVAPEEERIKILYNSNFSFHQRLYANMDDNVYHLHLREPVHDIIKQPLLYIRDMTPQDCFQALCRLQHMCSAKKLRQVVQADLFPAADMLKILSREFGIPASETGPLTTKTVPSITTEPASKLKPTKRAPYSLLDIYNEKYLQRKRDQIFPDHVQANIDAVSQANKTLKKPKLGTITAVYPEGKAVHIYSSQTLNSAQRAKELLHQEIAKKQNSYFTYNPEFLSALVAPVDPETEKKKAKEKSKAAWLTFEGFRFYEFKSSLESNEHPKKPDKARICDLQKAWKEHILYGNLFKPILPRGRWKWSERHKDFELYKKLTYAPPPISVHLAGDTLKAEQLESIYKDYEDWRSKLLVSKIKNKCCSFTKTFELETTGPEANKQVDKSVISSVKQPISILKQITYSDVGDLLNYKAPQQPEVTKGFAPGLTVNRSWKINANIIPRYDMEHKKFADLKGNDFNVYCNKHTCIYNPKLNPRNEEMEKTHLFQTNKPATEVL</sequence>
<gene>
    <name evidence="3" type="ORF">chiPu_0000220</name>
</gene>
<reference evidence="3 4" key="1">
    <citation type="journal article" date="2018" name="Nat. Ecol. Evol.">
        <title>Shark genomes provide insights into elasmobranch evolution and the origin of vertebrates.</title>
        <authorList>
            <person name="Hara Y"/>
            <person name="Yamaguchi K"/>
            <person name="Onimaru K"/>
            <person name="Kadota M"/>
            <person name="Koyanagi M"/>
            <person name="Keeley SD"/>
            <person name="Tatsumi K"/>
            <person name="Tanaka K"/>
            <person name="Motone F"/>
            <person name="Kageyama Y"/>
            <person name="Nozu R"/>
            <person name="Adachi N"/>
            <person name="Nishimura O"/>
            <person name="Nakagawa R"/>
            <person name="Tanegashima C"/>
            <person name="Kiyatake I"/>
            <person name="Matsumoto R"/>
            <person name="Murakumo K"/>
            <person name="Nishida K"/>
            <person name="Terakita A"/>
            <person name="Kuratani S"/>
            <person name="Sato K"/>
            <person name="Hyodo S Kuraku.S."/>
        </authorList>
    </citation>
    <scope>NUCLEOTIDE SEQUENCE [LARGE SCALE GENOMIC DNA]</scope>
</reference>
<feature type="domain" description="DUF4550" evidence="2">
    <location>
        <begin position="168"/>
        <end position="261"/>
    </location>
</feature>
<keyword evidence="4" id="KW-1185">Reference proteome</keyword>
<dbReference type="PANTHER" id="PTHR33667:SF7">
    <property type="entry name" value="RIKEN CDNA 1810020O05 GENE"/>
    <property type="match status" value="1"/>
</dbReference>
<dbReference type="STRING" id="137246.A0A401RUN1"/>